<comment type="caution">
    <text evidence="2">The sequence shown here is derived from an EMBL/GenBank/DDBJ whole genome shotgun (WGS) entry which is preliminary data.</text>
</comment>
<dbReference type="NCBIfam" id="NF041108">
    <property type="entry name" value="RQC_minor_2"/>
    <property type="match status" value="1"/>
</dbReference>
<reference evidence="2 3" key="1">
    <citation type="submission" date="2013-08" db="EMBL/GenBank/DDBJ databases">
        <title>Genome of Pontibacillus chungwhensis.</title>
        <authorList>
            <person name="Wang Q."/>
            <person name="Wang G."/>
        </authorList>
    </citation>
    <scope>NUCLEOTIDE SEQUENCE [LARGE SCALE GENOMIC DNA]</scope>
    <source>
        <strain evidence="2 3">BH030062</strain>
    </source>
</reference>
<dbReference type="GO" id="GO:0006281">
    <property type="term" value="P:DNA repair"/>
    <property type="evidence" value="ECO:0007669"/>
    <property type="project" value="InterPro"/>
</dbReference>
<protein>
    <recommendedName>
        <fullName evidence="1">RQC domain-containing protein</fullName>
    </recommendedName>
</protein>
<dbReference type="STRING" id="1385513.N780_01780"/>
<dbReference type="InterPro" id="IPR036388">
    <property type="entry name" value="WH-like_DNA-bd_sf"/>
</dbReference>
<dbReference type="eggNOG" id="ENOG5033S37">
    <property type="taxonomic scope" value="Bacteria"/>
</dbReference>
<sequence>MALRDLAYTHNDFPYLVFYPGGKKNKGVRSIPNKVRKESLSRIHTIVERLVRGRTSEEVAALQQFLQLEGQSLLPVLLDKEGELYHSGLVKPELFLYRVFDSEHGIPIHKEYLFETKISMMSNEQLEKQLQSLIQQYMYCASIHQTSRVEWIRALEKRFEHHPLVQFAHTKREELQAVERMNRSNLLSQLKYPEDLSYWRHRVEIVMRPFRSIPTDWLWSEGDACEHDKEMYVYSGQEELELHCEICDYSVFLKDDALRLEEEFDIEKAKKRIHTIERHFNEITEKNEGVLDKIKRLDAIQQRSSHYEQEWKEIQHLLGKIQALPKHKGDQPTSKWIDLFQAIEAMHLPKVEHPSPLVWLSYVELPNVSMLKRVEEWEGLLNQDVSSELNHLKMELASYVEGNAMTPEEEFTKVNKQPFYWGEVEQVLQFVHDYSGVYPAHTITQVLIGKATNKIRTEQLDKAIQFGAMEDWQEKDAMKALKSLEKQGFLKKLQKGFALTDQAVPYIQETL</sequence>
<dbReference type="AlphaFoldDB" id="A0A0A2VFL0"/>
<evidence type="ECO:0000313" key="2">
    <source>
        <dbReference type="EMBL" id="KGP92390.1"/>
    </source>
</evidence>
<dbReference type="RefSeq" id="WP_036781513.1">
    <property type="nucleotide sequence ID" value="NZ_AVBG01000003.1"/>
</dbReference>
<dbReference type="Gene3D" id="1.10.10.10">
    <property type="entry name" value="Winged helix-like DNA-binding domain superfamily/Winged helix DNA-binding domain"/>
    <property type="match status" value="1"/>
</dbReference>
<dbReference type="SUPFAM" id="SSF46785">
    <property type="entry name" value="Winged helix' DNA-binding domain"/>
    <property type="match status" value="1"/>
</dbReference>
<dbReference type="OrthoDB" id="2689702at2"/>
<dbReference type="GO" id="GO:0006260">
    <property type="term" value="P:DNA replication"/>
    <property type="evidence" value="ECO:0007669"/>
    <property type="project" value="InterPro"/>
</dbReference>
<dbReference type="InterPro" id="IPR018982">
    <property type="entry name" value="RQC_domain"/>
</dbReference>
<organism evidence="2 3">
    <name type="scientific">Pontibacillus chungwhensis BH030062</name>
    <dbReference type="NCBI Taxonomy" id="1385513"/>
    <lineage>
        <taxon>Bacteria</taxon>
        <taxon>Bacillati</taxon>
        <taxon>Bacillota</taxon>
        <taxon>Bacilli</taxon>
        <taxon>Bacillales</taxon>
        <taxon>Bacillaceae</taxon>
        <taxon>Pontibacillus</taxon>
    </lineage>
</organism>
<dbReference type="Pfam" id="PF09382">
    <property type="entry name" value="RQC"/>
    <property type="match status" value="1"/>
</dbReference>
<dbReference type="Proteomes" id="UP000030153">
    <property type="component" value="Unassembled WGS sequence"/>
</dbReference>
<feature type="domain" description="RQC" evidence="1">
    <location>
        <begin position="423"/>
        <end position="495"/>
    </location>
</feature>
<evidence type="ECO:0000259" key="1">
    <source>
        <dbReference type="Pfam" id="PF09382"/>
    </source>
</evidence>
<gene>
    <name evidence="2" type="ORF">N780_01780</name>
</gene>
<name>A0A0A2VFL0_9BACI</name>
<proteinExistence type="predicted"/>
<accession>A0A0A2VFL0</accession>
<keyword evidence="3" id="KW-1185">Reference proteome</keyword>
<evidence type="ECO:0000313" key="3">
    <source>
        <dbReference type="Proteomes" id="UP000030153"/>
    </source>
</evidence>
<dbReference type="InterPro" id="IPR036390">
    <property type="entry name" value="WH_DNA-bd_sf"/>
</dbReference>
<dbReference type="GO" id="GO:0043138">
    <property type="term" value="F:3'-5' DNA helicase activity"/>
    <property type="evidence" value="ECO:0007669"/>
    <property type="project" value="InterPro"/>
</dbReference>
<dbReference type="EMBL" id="AVBG01000003">
    <property type="protein sequence ID" value="KGP92390.1"/>
    <property type="molecule type" value="Genomic_DNA"/>
</dbReference>